<evidence type="ECO:0000313" key="2">
    <source>
        <dbReference type="EMBL" id="EGV44964.1"/>
    </source>
</evidence>
<dbReference type="eggNOG" id="COG0587">
    <property type="taxonomic scope" value="Bacteria"/>
</dbReference>
<dbReference type="InterPro" id="IPR003141">
    <property type="entry name" value="Pol/His_phosphatase_N"/>
</dbReference>
<reference evidence="2 3" key="1">
    <citation type="journal article" date="2008" name="Int. J. Syst. Evol. Microbiol.">
        <title>Bizionia argentinensis sp. nov., isolated from surface marine water in Antarctica.</title>
        <authorList>
            <person name="Bercovich A."/>
            <person name="Vazquez S.C."/>
            <person name="Yankilevich P."/>
            <person name="Coria S.H."/>
            <person name="Foti M."/>
            <person name="Hernandez E."/>
            <person name="Vidal A."/>
            <person name="Ruberto L."/>
            <person name="Melo C."/>
            <person name="Marenssi S."/>
            <person name="Criscuolo M."/>
            <person name="Memoli M."/>
            <person name="Arguelles M."/>
            <person name="Mac Cormack W.P."/>
        </authorList>
    </citation>
    <scope>NUCLEOTIDE SEQUENCE [LARGE SCALE GENOMIC DNA]</scope>
    <source>
        <strain evidence="2 3">JUB59</strain>
    </source>
</reference>
<dbReference type="InterPro" id="IPR016195">
    <property type="entry name" value="Pol/histidinol_Pase-like"/>
</dbReference>
<dbReference type="InterPro" id="IPR027417">
    <property type="entry name" value="P-loop_NTPase"/>
</dbReference>
<proteinExistence type="predicted"/>
<dbReference type="Pfam" id="PF02811">
    <property type="entry name" value="PHP"/>
    <property type="match status" value="1"/>
</dbReference>
<dbReference type="Proteomes" id="UP000003730">
    <property type="component" value="Unassembled WGS sequence"/>
</dbReference>
<accession>G2E917</accession>
<dbReference type="STRING" id="1046627.BZARG_25"/>
<dbReference type="SMART" id="SM00481">
    <property type="entry name" value="POLIIIAc"/>
    <property type="match status" value="1"/>
</dbReference>
<name>G2E917_9FLAO</name>
<dbReference type="SUPFAM" id="SSF52540">
    <property type="entry name" value="P-loop containing nucleoside triphosphate hydrolases"/>
    <property type="match status" value="1"/>
</dbReference>
<evidence type="ECO:0000259" key="1">
    <source>
        <dbReference type="SMART" id="SM00481"/>
    </source>
</evidence>
<dbReference type="CDD" id="cd07432">
    <property type="entry name" value="PHP_HisPPase"/>
    <property type="match status" value="1"/>
</dbReference>
<evidence type="ECO:0000313" key="3">
    <source>
        <dbReference type="Proteomes" id="UP000003730"/>
    </source>
</evidence>
<dbReference type="GO" id="GO:0003824">
    <property type="term" value="F:catalytic activity"/>
    <property type="evidence" value="ECO:0007669"/>
    <property type="project" value="InterPro"/>
</dbReference>
<dbReference type="OrthoDB" id="9791620at2"/>
<gene>
    <name evidence="2" type="ORF">BZARG_25</name>
</gene>
<protein>
    <submittedName>
        <fullName evidence="2">Histidinol-phosphatase</fullName>
    </submittedName>
</protein>
<dbReference type="Gene3D" id="3.40.50.300">
    <property type="entry name" value="P-loop containing nucleotide triphosphate hydrolases"/>
    <property type="match status" value="1"/>
</dbReference>
<dbReference type="AlphaFoldDB" id="G2E917"/>
<dbReference type="Gene3D" id="3.20.20.140">
    <property type="entry name" value="Metal-dependent hydrolases"/>
    <property type="match status" value="1"/>
</dbReference>
<dbReference type="RefSeq" id="WP_008634594.1">
    <property type="nucleotide sequence ID" value="NZ_AFXZ01000002.1"/>
</dbReference>
<keyword evidence="3" id="KW-1185">Reference proteome</keyword>
<dbReference type="PATRIC" id="fig|1046627.3.peg.45"/>
<feature type="domain" description="Polymerase/histidinol phosphatase N-terminal" evidence="1">
    <location>
        <begin position="4"/>
        <end position="72"/>
    </location>
</feature>
<sequence>MKKIDLHIHTVQSISDRSFTFELESLKEYVEKLEIDCIAITNHNLFDKDQFEIICEELEIKVFPGIEIDLEGGHLLLISENENIDDFTIKCKKVQDLILTKDDSIDYDQLIEIFPELNNYLLIPHYDKKPNIKQETLTKLGDNVFAGEVTSLRKFKACVKEVDKLTPVIFSDCRFVENMTSYPTKQTFIEVEECTLNAIKGCLFDKTKVFLSKNEGNDFFQATDDGIMLSTGLNVIVGGRSSGKTYTLDKICENFDNVKYIRQFSLLQNDKENFKKLVTTRHSLITENYFKEFKDVVFDVNEIDLKANETSIEKYLSSLKKYASESDNLDSFSKCKLYNETKFTVDNLENIKKLISATETLIETNEYKSIVNKHITDDSLKSLIVDLIKKHNEFHEKNLKKEWTNNLIDTIKDSLRFRSTTTAIEDVDFSNIQLEKIKVQKFTQLVKKIQTEKIIDSKEIRGFKVLAKTKKYTGAGQLKSKSKTKLGFTEAYNNYENPYKFLMSLQNVGIEETEFYKYFVDIDYRTLNKHGYEVSGGERSEFNLLHEISDALKHDLLLIDEPESSFDNIFLKNEVNELIKEISKEIPVIVVTHNSTIGASISPNHLVFTQKLVDSGNVKYQVYFGHPTSKTLKNVDGETIKNLDVLLNCLEAGEEAYNQRKTMNYEILKDK</sequence>
<dbReference type="SUPFAM" id="SSF89550">
    <property type="entry name" value="PHP domain-like"/>
    <property type="match status" value="1"/>
</dbReference>
<dbReference type="EMBL" id="AFXZ01000002">
    <property type="protein sequence ID" value="EGV44964.1"/>
    <property type="molecule type" value="Genomic_DNA"/>
</dbReference>
<dbReference type="InterPro" id="IPR004013">
    <property type="entry name" value="PHP_dom"/>
</dbReference>
<dbReference type="eggNOG" id="COG4608">
    <property type="taxonomic scope" value="Bacteria"/>
</dbReference>
<comment type="caution">
    <text evidence="2">The sequence shown here is derived from an EMBL/GenBank/DDBJ whole genome shotgun (WGS) entry which is preliminary data.</text>
</comment>
<organism evidence="2 3">
    <name type="scientific">Bizionia argentinensis JUB59</name>
    <dbReference type="NCBI Taxonomy" id="1046627"/>
    <lineage>
        <taxon>Bacteria</taxon>
        <taxon>Pseudomonadati</taxon>
        <taxon>Bacteroidota</taxon>
        <taxon>Flavobacteriia</taxon>
        <taxon>Flavobacteriales</taxon>
        <taxon>Flavobacteriaceae</taxon>
        <taxon>Bizionia</taxon>
    </lineage>
</organism>